<dbReference type="OrthoDB" id="3800663at2759"/>
<protein>
    <submittedName>
        <fullName evidence="2">Uncharacterized protein</fullName>
    </submittedName>
</protein>
<reference evidence="2" key="1">
    <citation type="journal article" date="2020" name="Stud. Mycol.">
        <title>101 Dothideomycetes genomes: a test case for predicting lifestyles and emergence of pathogens.</title>
        <authorList>
            <person name="Haridas S."/>
            <person name="Albert R."/>
            <person name="Binder M."/>
            <person name="Bloem J."/>
            <person name="Labutti K."/>
            <person name="Salamov A."/>
            <person name="Andreopoulos B."/>
            <person name="Baker S."/>
            <person name="Barry K."/>
            <person name="Bills G."/>
            <person name="Bluhm B."/>
            <person name="Cannon C."/>
            <person name="Castanera R."/>
            <person name="Culley D."/>
            <person name="Daum C."/>
            <person name="Ezra D."/>
            <person name="Gonzalez J."/>
            <person name="Henrissat B."/>
            <person name="Kuo A."/>
            <person name="Liang C."/>
            <person name="Lipzen A."/>
            <person name="Lutzoni F."/>
            <person name="Magnuson J."/>
            <person name="Mondo S."/>
            <person name="Nolan M."/>
            <person name="Ohm R."/>
            <person name="Pangilinan J."/>
            <person name="Park H.-J."/>
            <person name="Ramirez L."/>
            <person name="Alfaro M."/>
            <person name="Sun H."/>
            <person name="Tritt A."/>
            <person name="Yoshinaga Y."/>
            <person name="Zwiers L.-H."/>
            <person name="Turgeon B."/>
            <person name="Goodwin S."/>
            <person name="Spatafora J."/>
            <person name="Crous P."/>
            <person name="Grigoriev I."/>
        </authorList>
    </citation>
    <scope>NUCLEOTIDE SEQUENCE</scope>
    <source>
        <strain evidence="2">CBS 627.86</strain>
    </source>
</reference>
<keyword evidence="3" id="KW-1185">Reference proteome</keyword>
<accession>A0A6A5ZIA1</accession>
<organism evidence="2 3">
    <name type="scientific">Lophiotrema nucula</name>
    <dbReference type="NCBI Taxonomy" id="690887"/>
    <lineage>
        <taxon>Eukaryota</taxon>
        <taxon>Fungi</taxon>
        <taxon>Dikarya</taxon>
        <taxon>Ascomycota</taxon>
        <taxon>Pezizomycotina</taxon>
        <taxon>Dothideomycetes</taxon>
        <taxon>Pleosporomycetidae</taxon>
        <taxon>Pleosporales</taxon>
        <taxon>Lophiotremataceae</taxon>
        <taxon>Lophiotrema</taxon>
    </lineage>
</organism>
<dbReference type="Proteomes" id="UP000799770">
    <property type="component" value="Unassembled WGS sequence"/>
</dbReference>
<dbReference type="AlphaFoldDB" id="A0A6A5ZIA1"/>
<sequence>MSADSIQALYGPEPTTPRAPRSPSSYVNEYISGKTLPVPLELDLPTIQPVPPVHSRPESACSSTSWWSVSSRYSTPDTSPSPVELELEPIRWSIADLNYLISILYPDYVLKGHIHFAPPLQVLPDHGAFNVILYTNTALPPSLQTNYHCPFPANFSILAESGRCTNPPQARQAIAAALLRDYETVNDLCAKYNVISSLLAMSTAKLQSVLRTVPLMQKIKEKERFGRSWQLKDVDETYDIGARLEAFLLEPGWIELSAWGKCVEYALSLEEKVRMGMGEVYGAVGEFLRRAVEE</sequence>
<feature type="region of interest" description="Disordered" evidence="1">
    <location>
        <begin position="1"/>
        <end position="25"/>
    </location>
</feature>
<evidence type="ECO:0000256" key="1">
    <source>
        <dbReference type="SAM" id="MobiDB-lite"/>
    </source>
</evidence>
<evidence type="ECO:0000313" key="3">
    <source>
        <dbReference type="Proteomes" id="UP000799770"/>
    </source>
</evidence>
<proteinExistence type="predicted"/>
<evidence type="ECO:0000313" key="2">
    <source>
        <dbReference type="EMBL" id="KAF2118886.1"/>
    </source>
</evidence>
<feature type="compositionally biased region" description="Low complexity" evidence="1">
    <location>
        <begin position="12"/>
        <end position="25"/>
    </location>
</feature>
<dbReference type="EMBL" id="ML977316">
    <property type="protein sequence ID" value="KAF2118886.1"/>
    <property type="molecule type" value="Genomic_DNA"/>
</dbReference>
<name>A0A6A5ZIA1_9PLEO</name>
<gene>
    <name evidence="2" type="ORF">BDV96DRAFT_643053</name>
</gene>